<organism evidence="1 2">
    <name type="scientific">Trametes coccinea (strain BRFM310)</name>
    <name type="common">Pycnoporus coccineus</name>
    <dbReference type="NCBI Taxonomy" id="1353009"/>
    <lineage>
        <taxon>Eukaryota</taxon>
        <taxon>Fungi</taxon>
        <taxon>Dikarya</taxon>
        <taxon>Basidiomycota</taxon>
        <taxon>Agaricomycotina</taxon>
        <taxon>Agaricomycetes</taxon>
        <taxon>Polyporales</taxon>
        <taxon>Polyporaceae</taxon>
        <taxon>Trametes</taxon>
    </lineage>
</organism>
<proteinExistence type="predicted"/>
<evidence type="ECO:0000313" key="1">
    <source>
        <dbReference type="EMBL" id="OSD04132.1"/>
    </source>
</evidence>
<dbReference type="AlphaFoldDB" id="A0A1Y2IW09"/>
<reference evidence="1 2" key="1">
    <citation type="journal article" date="2015" name="Biotechnol. Biofuels">
        <title>Enhanced degradation of softwood versus hardwood by the white-rot fungus Pycnoporus coccineus.</title>
        <authorList>
            <person name="Couturier M."/>
            <person name="Navarro D."/>
            <person name="Chevret D."/>
            <person name="Henrissat B."/>
            <person name="Piumi F."/>
            <person name="Ruiz-Duenas F.J."/>
            <person name="Martinez A.T."/>
            <person name="Grigoriev I.V."/>
            <person name="Riley R."/>
            <person name="Lipzen A."/>
            <person name="Berrin J.G."/>
            <person name="Master E.R."/>
            <person name="Rosso M.N."/>
        </authorList>
    </citation>
    <scope>NUCLEOTIDE SEQUENCE [LARGE SCALE GENOMIC DNA]</scope>
    <source>
        <strain evidence="1 2">BRFM310</strain>
    </source>
</reference>
<sequence>MPRCPLSLQRLPVTRSLVAIWCPVGAPGMEEAAARLGLNSSKKIVDRSTCPGEGRWMHHRLTDREGTDKRFREQTFLSRTLLRTAPPQWGNDEAYSRTCSVIQHSSCPRVCFEGPVTAILARFSSVSPTPQVLTLQML</sequence>
<keyword evidence="2" id="KW-1185">Reference proteome</keyword>
<evidence type="ECO:0000313" key="2">
    <source>
        <dbReference type="Proteomes" id="UP000193067"/>
    </source>
</evidence>
<name>A0A1Y2IW09_TRAC3</name>
<gene>
    <name evidence="1" type="ORF">PYCCODRAFT_1434021</name>
</gene>
<accession>A0A1Y2IW09</accession>
<dbReference type="Proteomes" id="UP000193067">
    <property type="component" value="Unassembled WGS sequence"/>
</dbReference>
<dbReference type="EMBL" id="KZ084098">
    <property type="protein sequence ID" value="OSD04132.1"/>
    <property type="molecule type" value="Genomic_DNA"/>
</dbReference>
<protein>
    <submittedName>
        <fullName evidence="1">Uncharacterized protein</fullName>
    </submittedName>
</protein>